<dbReference type="Proteomes" id="UP000027746">
    <property type="component" value="Unassembled WGS sequence"/>
</dbReference>
<dbReference type="PANTHER" id="PTHR35335:SF1">
    <property type="entry name" value="UPF0716 PROTEIN FXSA"/>
    <property type="match status" value="1"/>
</dbReference>
<dbReference type="GO" id="GO:0016020">
    <property type="term" value="C:membrane"/>
    <property type="evidence" value="ECO:0007669"/>
    <property type="project" value="InterPro"/>
</dbReference>
<dbReference type="OrthoDB" id="9792788at2"/>
<feature type="transmembrane region" description="Helical" evidence="2">
    <location>
        <begin position="67"/>
        <end position="89"/>
    </location>
</feature>
<keyword evidence="4" id="KW-1185">Reference proteome</keyword>
<keyword evidence="2" id="KW-1133">Transmembrane helix</keyword>
<evidence type="ECO:0000256" key="2">
    <source>
        <dbReference type="SAM" id="Phobius"/>
    </source>
</evidence>
<reference evidence="3 4" key="1">
    <citation type="submission" date="2014-01" db="EMBL/GenBank/DDBJ databases">
        <title>Sulfitobacter sp. H3 (MCCC 1A00686) Genome Sequencing.</title>
        <authorList>
            <person name="Lai Q."/>
            <person name="Hong Z."/>
        </authorList>
    </citation>
    <scope>NUCLEOTIDE SEQUENCE [LARGE SCALE GENOMIC DNA]</scope>
    <source>
        <strain evidence="3 4">H3</strain>
    </source>
</reference>
<keyword evidence="2" id="KW-0812">Transmembrane</keyword>
<proteinExistence type="predicted"/>
<dbReference type="Pfam" id="PF04186">
    <property type="entry name" value="FxsA"/>
    <property type="match status" value="1"/>
</dbReference>
<evidence type="ECO:0000313" key="3">
    <source>
        <dbReference type="EMBL" id="KEJ97072.1"/>
    </source>
</evidence>
<feature type="region of interest" description="Disordered" evidence="1">
    <location>
        <begin position="119"/>
        <end position="159"/>
    </location>
</feature>
<name>A0A073JH83_9RHOB</name>
<gene>
    <name evidence="3" type="ORF">SUH3_09875</name>
</gene>
<dbReference type="NCBIfam" id="NF008528">
    <property type="entry name" value="PRK11463.1-2"/>
    <property type="match status" value="1"/>
</dbReference>
<accession>A0A073JH83</accession>
<protein>
    <submittedName>
        <fullName evidence="3">Exlusion protein FxsA</fullName>
    </submittedName>
</protein>
<dbReference type="EMBL" id="JAMD01000002">
    <property type="protein sequence ID" value="KEJ97072.1"/>
    <property type="molecule type" value="Genomic_DNA"/>
</dbReference>
<dbReference type="GeneID" id="68868075"/>
<dbReference type="PANTHER" id="PTHR35335">
    <property type="entry name" value="UPF0716 PROTEIN FXSA"/>
    <property type="match status" value="1"/>
</dbReference>
<comment type="caution">
    <text evidence="3">The sequence shown here is derived from an EMBL/GenBank/DDBJ whole genome shotgun (WGS) entry which is preliminary data.</text>
</comment>
<dbReference type="InterPro" id="IPR007313">
    <property type="entry name" value="FxsA"/>
</dbReference>
<sequence length="159" mass="17529">MWLFLAFLAVPLIEITLFIQIGGAIGLGWTLFIVITTAILGTYLMRQQGLRTIEKLRSSMNELTDPTEPLVHGAMILFAGALLLTPGFFTDTIGLALMIPQVRSWMFQTVRSRINVTGFAAGGQGPQRHPHRPDVIDADYQDVTPQADEHQGPSGWTKP</sequence>
<evidence type="ECO:0000313" key="4">
    <source>
        <dbReference type="Proteomes" id="UP000027746"/>
    </source>
</evidence>
<keyword evidence="2" id="KW-0472">Membrane</keyword>
<feature type="transmembrane region" description="Helical" evidence="2">
    <location>
        <begin position="28"/>
        <end position="46"/>
    </location>
</feature>
<dbReference type="RefSeq" id="WP_037922690.1">
    <property type="nucleotide sequence ID" value="NZ_CP054599.1"/>
</dbReference>
<dbReference type="AlphaFoldDB" id="A0A073JH83"/>
<evidence type="ECO:0000256" key="1">
    <source>
        <dbReference type="SAM" id="MobiDB-lite"/>
    </source>
</evidence>
<organism evidence="3 4">
    <name type="scientific">Pseudosulfitobacter pseudonitzschiae</name>
    <dbReference type="NCBI Taxonomy" id="1402135"/>
    <lineage>
        <taxon>Bacteria</taxon>
        <taxon>Pseudomonadati</taxon>
        <taxon>Pseudomonadota</taxon>
        <taxon>Alphaproteobacteria</taxon>
        <taxon>Rhodobacterales</taxon>
        <taxon>Roseobacteraceae</taxon>
        <taxon>Pseudosulfitobacter</taxon>
    </lineage>
</organism>